<gene>
    <name evidence="3" type="ORF">FZC79_15935</name>
</gene>
<evidence type="ECO:0000313" key="3">
    <source>
        <dbReference type="EMBL" id="TYR73949.1"/>
    </source>
</evidence>
<keyword evidence="1" id="KW-0812">Transmembrane</keyword>
<protein>
    <submittedName>
        <fullName evidence="3">Two pore domain potassium channel family protein</fullName>
    </submittedName>
</protein>
<keyword evidence="1" id="KW-0472">Membrane</keyword>
<organism evidence="3 4">
    <name type="scientific">Rossellomorea vietnamensis</name>
    <dbReference type="NCBI Taxonomy" id="218284"/>
    <lineage>
        <taxon>Bacteria</taxon>
        <taxon>Bacillati</taxon>
        <taxon>Bacillota</taxon>
        <taxon>Bacilli</taxon>
        <taxon>Bacillales</taxon>
        <taxon>Bacillaceae</taxon>
        <taxon>Rossellomorea</taxon>
    </lineage>
</organism>
<feature type="transmembrane region" description="Helical" evidence="1">
    <location>
        <begin position="120"/>
        <end position="136"/>
    </location>
</feature>
<evidence type="ECO:0000256" key="1">
    <source>
        <dbReference type="SAM" id="Phobius"/>
    </source>
</evidence>
<dbReference type="InterPro" id="IPR013099">
    <property type="entry name" value="K_chnl_dom"/>
</dbReference>
<feature type="transmembrane region" description="Helical" evidence="1">
    <location>
        <begin position="76"/>
        <end position="99"/>
    </location>
</feature>
<dbReference type="EMBL" id="VTEH01000014">
    <property type="protein sequence ID" value="TYR73949.1"/>
    <property type="molecule type" value="Genomic_DNA"/>
</dbReference>
<comment type="caution">
    <text evidence="3">The sequence shown here is derived from an EMBL/GenBank/DDBJ whole genome shotgun (WGS) entry which is preliminary data.</text>
</comment>
<feature type="domain" description="Potassium channel" evidence="2">
    <location>
        <begin position="91"/>
        <end position="169"/>
    </location>
</feature>
<dbReference type="GO" id="GO:0034220">
    <property type="term" value="P:monoatomic ion transmembrane transport"/>
    <property type="evidence" value="ECO:0007669"/>
    <property type="project" value="UniProtKB-KW"/>
</dbReference>
<sequence length="351" mass="39639">MGNNSSHWKGRSKLNELYLILGISVLFLVAVDLLWTTIWVDGGGGPLSRRMGKMCWFILRRISNKHFNMLRLAGPMVLSLTLITWILLLWIGWTLVFTADAGSILLTPDMTPVTSWMERVYYVGFTLFTLGIGDYIPEKGVWQLVTTLATGSGMLFITLSVSYVVSVLTGVVQKRSFAKNVTGQGGNWVTVLKQSWNGKDYHSIDLLLKDLSSQLSILTQQHKAYPILHYYHSEKNSESSAVALAILDEALTVYEFGVEEEYKPNRVWLKEARSSVDDYLETLHKVFFKPAVNTPPPINLEPLRDEGLPLKSTPEFNIAVSNLMKRRERLLGLVKADAQQWPEEDKRMGGQ</sequence>
<dbReference type="Proteomes" id="UP000323317">
    <property type="component" value="Unassembled WGS sequence"/>
</dbReference>
<feature type="transmembrane region" description="Helical" evidence="1">
    <location>
        <begin position="148"/>
        <end position="172"/>
    </location>
</feature>
<evidence type="ECO:0000313" key="4">
    <source>
        <dbReference type="Proteomes" id="UP000323317"/>
    </source>
</evidence>
<dbReference type="Pfam" id="PF07885">
    <property type="entry name" value="Ion_trans_2"/>
    <property type="match status" value="1"/>
</dbReference>
<dbReference type="SUPFAM" id="SSF81324">
    <property type="entry name" value="Voltage-gated potassium channels"/>
    <property type="match status" value="1"/>
</dbReference>
<dbReference type="AlphaFoldDB" id="A0A5D4KAM5"/>
<name>A0A5D4KAM5_9BACI</name>
<keyword evidence="3" id="KW-0407">Ion channel</keyword>
<keyword evidence="1" id="KW-1133">Transmembrane helix</keyword>
<proteinExistence type="predicted"/>
<keyword evidence="3" id="KW-0406">Ion transport</keyword>
<keyword evidence="3" id="KW-0813">Transport</keyword>
<feature type="transmembrane region" description="Helical" evidence="1">
    <location>
        <begin position="17"/>
        <end position="40"/>
    </location>
</feature>
<reference evidence="3 4" key="1">
    <citation type="submission" date="2019-08" db="EMBL/GenBank/DDBJ databases">
        <title>Bacillus genomes from the desert of Cuatro Cienegas, Coahuila.</title>
        <authorList>
            <person name="Olmedo-Alvarez G."/>
        </authorList>
    </citation>
    <scope>NUCLEOTIDE SEQUENCE [LARGE SCALE GENOMIC DNA]</scope>
    <source>
        <strain evidence="3 4">CH40_1T</strain>
    </source>
</reference>
<dbReference type="Gene3D" id="1.10.287.70">
    <property type="match status" value="1"/>
</dbReference>
<accession>A0A5D4KAM5</accession>
<evidence type="ECO:0000259" key="2">
    <source>
        <dbReference type="Pfam" id="PF07885"/>
    </source>
</evidence>